<dbReference type="InterPro" id="IPR002645">
    <property type="entry name" value="STAS_dom"/>
</dbReference>
<organism evidence="2 3">
    <name type="scientific">Dactylosporangium salmoneum</name>
    <dbReference type="NCBI Taxonomy" id="53361"/>
    <lineage>
        <taxon>Bacteria</taxon>
        <taxon>Bacillati</taxon>
        <taxon>Actinomycetota</taxon>
        <taxon>Actinomycetes</taxon>
        <taxon>Micromonosporales</taxon>
        <taxon>Micromonosporaceae</taxon>
        <taxon>Dactylosporangium</taxon>
    </lineage>
</organism>
<evidence type="ECO:0000313" key="2">
    <source>
        <dbReference type="EMBL" id="GAA2337126.1"/>
    </source>
</evidence>
<dbReference type="SUPFAM" id="SSF52091">
    <property type="entry name" value="SpoIIaa-like"/>
    <property type="match status" value="1"/>
</dbReference>
<evidence type="ECO:0000259" key="1">
    <source>
        <dbReference type="PROSITE" id="PS50801"/>
    </source>
</evidence>
<evidence type="ECO:0000313" key="3">
    <source>
        <dbReference type="Proteomes" id="UP001501444"/>
    </source>
</evidence>
<dbReference type="Gene3D" id="3.30.750.24">
    <property type="entry name" value="STAS domain"/>
    <property type="match status" value="1"/>
</dbReference>
<gene>
    <name evidence="2" type="ORF">GCM10010170_017960</name>
</gene>
<proteinExistence type="predicted"/>
<protein>
    <recommendedName>
        <fullName evidence="1">STAS domain-containing protein</fullName>
    </recommendedName>
</protein>
<accession>A0ABN3FTE9</accession>
<keyword evidence="3" id="KW-1185">Reference proteome</keyword>
<reference evidence="2 3" key="1">
    <citation type="journal article" date="2019" name="Int. J. Syst. Evol. Microbiol.">
        <title>The Global Catalogue of Microorganisms (GCM) 10K type strain sequencing project: providing services to taxonomists for standard genome sequencing and annotation.</title>
        <authorList>
            <consortium name="The Broad Institute Genomics Platform"/>
            <consortium name="The Broad Institute Genome Sequencing Center for Infectious Disease"/>
            <person name="Wu L."/>
            <person name="Ma J."/>
        </authorList>
    </citation>
    <scope>NUCLEOTIDE SEQUENCE [LARGE SCALE GENOMIC DNA]</scope>
    <source>
        <strain evidence="2 3">JCM 3272</strain>
    </source>
</reference>
<dbReference type="InterPro" id="IPR036513">
    <property type="entry name" value="STAS_dom_sf"/>
</dbReference>
<sequence length="112" mass="11582">MPYERSPVPGGGAVTLLHAPASPVAVQFDGEIDASWAAQAQRRLVEALLHHRPDPIVIDLRGATRLDPRVVGAILATIDSAGDLDVPVQVLMGAADPSGGLLRPAGGLPAQR</sequence>
<dbReference type="PROSITE" id="PS50801">
    <property type="entry name" value="STAS"/>
    <property type="match status" value="1"/>
</dbReference>
<dbReference type="Pfam" id="PF01740">
    <property type="entry name" value="STAS"/>
    <property type="match status" value="1"/>
</dbReference>
<comment type="caution">
    <text evidence="2">The sequence shown here is derived from an EMBL/GenBank/DDBJ whole genome shotgun (WGS) entry which is preliminary data.</text>
</comment>
<feature type="domain" description="STAS" evidence="1">
    <location>
        <begin position="24"/>
        <end position="103"/>
    </location>
</feature>
<dbReference type="Proteomes" id="UP001501444">
    <property type="component" value="Unassembled WGS sequence"/>
</dbReference>
<dbReference type="EMBL" id="BAAARV010000016">
    <property type="protein sequence ID" value="GAA2337126.1"/>
    <property type="molecule type" value="Genomic_DNA"/>
</dbReference>
<name>A0ABN3FTE9_9ACTN</name>